<evidence type="ECO:0000313" key="1">
    <source>
        <dbReference type="EMBL" id="MBB5716700.1"/>
    </source>
</evidence>
<name>A0A7W9BG98_9SPHN</name>
<protein>
    <submittedName>
        <fullName evidence="1">Uncharacterized protein</fullName>
    </submittedName>
</protein>
<dbReference type="EMBL" id="JACIJK010000013">
    <property type="protein sequence ID" value="MBB5716700.1"/>
    <property type="molecule type" value="Genomic_DNA"/>
</dbReference>
<keyword evidence="2" id="KW-1185">Reference proteome</keyword>
<dbReference type="RefSeq" id="WP_184060201.1">
    <property type="nucleotide sequence ID" value="NZ_JACIJK010000013.1"/>
</dbReference>
<proteinExistence type="predicted"/>
<reference evidence="1 2" key="1">
    <citation type="submission" date="2020-08" db="EMBL/GenBank/DDBJ databases">
        <title>Genomic Encyclopedia of Type Strains, Phase IV (KMG-IV): sequencing the most valuable type-strain genomes for metagenomic binning, comparative biology and taxonomic classification.</title>
        <authorList>
            <person name="Goeker M."/>
        </authorList>
    </citation>
    <scope>NUCLEOTIDE SEQUENCE [LARGE SCALE GENOMIC DNA]</scope>
    <source>
        <strain evidence="1 2">DSM 100044</strain>
    </source>
</reference>
<gene>
    <name evidence="1" type="ORF">FHS94_003572</name>
</gene>
<accession>A0A7W9BG98</accession>
<evidence type="ECO:0000313" key="2">
    <source>
        <dbReference type="Proteomes" id="UP000546200"/>
    </source>
</evidence>
<sequence>MAYLAFPESGGIPGAATVQAPQRDTTLSALEWSIVALAERDRVASLRTPGRVSRAMATLFGGSHNPQLADPRLEALRRMAVLTWHYGYTVPSAAVKDFLAAGFTGDQYELLVDSIASARRPRRGR</sequence>
<dbReference type="Proteomes" id="UP000546200">
    <property type="component" value="Unassembled WGS sequence"/>
</dbReference>
<dbReference type="AlphaFoldDB" id="A0A7W9BG98"/>
<organism evidence="1 2">
    <name type="scientific">Sphingomonas aerophila</name>
    <dbReference type="NCBI Taxonomy" id="1344948"/>
    <lineage>
        <taxon>Bacteria</taxon>
        <taxon>Pseudomonadati</taxon>
        <taxon>Pseudomonadota</taxon>
        <taxon>Alphaproteobacteria</taxon>
        <taxon>Sphingomonadales</taxon>
        <taxon>Sphingomonadaceae</taxon>
        <taxon>Sphingomonas</taxon>
    </lineage>
</organism>
<comment type="caution">
    <text evidence="1">The sequence shown here is derived from an EMBL/GenBank/DDBJ whole genome shotgun (WGS) entry which is preliminary data.</text>
</comment>